<dbReference type="PANTHER" id="PTHR34149">
    <property type="entry name" value="PROTEIN CBG11905-RELATED"/>
    <property type="match status" value="1"/>
</dbReference>
<proteinExistence type="predicted"/>
<name>A0A0B2VVB9_TOXCA</name>
<sequence length="119" mass="13369">MTSSLIRKRKRWRIVSTRWTAPEMYGGHWPGDGSAFCGFQFCPQDTPFSYYTCCNGLLAECCYYLRSWVIVVIVLGVLFGLLCICACVGALIYMAKKRSSPSASINYPQTRSFSSQHGV</sequence>
<reference evidence="3 4" key="1">
    <citation type="submission" date="2014-11" db="EMBL/GenBank/DDBJ databases">
        <title>Genetic blueprint of the zoonotic pathogen Toxocara canis.</title>
        <authorList>
            <person name="Zhu X.-Q."/>
            <person name="Korhonen P.K."/>
            <person name="Cai H."/>
            <person name="Young N.D."/>
            <person name="Nejsum P."/>
            <person name="von Samson-Himmelstjerna G."/>
            <person name="Boag P.R."/>
            <person name="Tan P."/>
            <person name="Li Q."/>
            <person name="Min J."/>
            <person name="Yang Y."/>
            <person name="Wang X."/>
            <person name="Fang X."/>
            <person name="Hall R.S."/>
            <person name="Hofmann A."/>
            <person name="Sternberg P.W."/>
            <person name="Jex A.R."/>
            <person name="Gasser R.B."/>
        </authorList>
    </citation>
    <scope>NUCLEOTIDE SEQUENCE [LARGE SCALE GENOMIC DNA]</scope>
    <source>
        <strain evidence="3">PN_DK_2014</strain>
    </source>
</reference>
<dbReference type="Pfam" id="PF10853">
    <property type="entry name" value="DUF2650"/>
    <property type="match status" value="1"/>
</dbReference>
<feature type="transmembrane region" description="Helical" evidence="2">
    <location>
        <begin position="68"/>
        <end position="93"/>
    </location>
</feature>
<evidence type="ECO:0000313" key="3">
    <source>
        <dbReference type="EMBL" id="KHN85369.1"/>
    </source>
</evidence>
<comment type="caution">
    <text evidence="3">The sequence shown here is derived from an EMBL/GenBank/DDBJ whole genome shotgun (WGS) entry which is preliminary data.</text>
</comment>
<dbReference type="Proteomes" id="UP000031036">
    <property type="component" value="Unassembled WGS sequence"/>
</dbReference>
<dbReference type="PANTHER" id="PTHR34149:SF9">
    <property type="entry name" value="PROTEIN CBG09996"/>
    <property type="match status" value="1"/>
</dbReference>
<feature type="compositionally biased region" description="Polar residues" evidence="1">
    <location>
        <begin position="100"/>
        <end position="119"/>
    </location>
</feature>
<keyword evidence="2" id="KW-0812">Transmembrane</keyword>
<dbReference type="AlphaFoldDB" id="A0A0B2VVB9"/>
<protein>
    <submittedName>
        <fullName evidence="3">Uncharacterized protein</fullName>
    </submittedName>
</protein>
<keyword evidence="2" id="KW-1133">Transmembrane helix</keyword>
<feature type="region of interest" description="Disordered" evidence="1">
    <location>
        <begin position="98"/>
        <end position="119"/>
    </location>
</feature>
<evidence type="ECO:0000256" key="1">
    <source>
        <dbReference type="SAM" id="MobiDB-lite"/>
    </source>
</evidence>
<gene>
    <name evidence="3" type="ORF">Tcan_01583</name>
</gene>
<dbReference type="InterPro" id="IPR022559">
    <property type="entry name" value="SUP-1-like"/>
</dbReference>
<organism evidence="3 4">
    <name type="scientific">Toxocara canis</name>
    <name type="common">Canine roundworm</name>
    <dbReference type="NCBI Taxonomy" id="6265"/>
    <lineage>
        <taxon>Eukaryota</taxon>
        <taxon>Metazoa</taxon>
        <taxon>Ecdysozoa</taxon>
        <taxon>Nematoda</taxon>
        <taxon>Chromadorea</taxon>
        <taxon>Rhabditida</taxon>
        <taxon>Spirurina</taxon>
        <taxon>Ascaridomorpha</taxon>
        <taxon>Ascaridoidea</taxon>
        <taxon>Toxocaridae</taxon>
        <taxon>Toxocara</taxon>
    </lineage>
</organism>
<accession>A0A0B2VVB9</accession>
<dbReference type="EMBL" id="JPKZ01000806">
    <property type="protein sequence ID" value="KHN85369.1"/>
    <property type="molecule type" value="Genomic_DNA"/>
</dbReference>
<evidence type="ECO:0000313" key="4">
    <source>
        <dbReference type="Proteomes" id="UP000031036"/>
    </source>
</evidence>
<keyword evidence="4" id="KW-1185">Reference proteome</keyword>
<evidence type="ECO:0000256" key="2">
    <source>
        <dbReference type="SAM" id="Phobius"/>
    </source>
</evidence>
<keyword evidence="2" id="KW-0472">Membrane</keyword>